<organism evidence="2">
    <name type="scientific">uncultured Sporomusa sp</name>
    <dbReference type="NCBI Taxonomy" id="307249"/>
    <lineage>
        <taxon>Bacteria</taxon>
        <taxon>Bacillati</taxon>
        <taxon>Bacillota</taxon>
        <taxon>Negativicutes</taxon>
        <taxon>Selenomonadales</taxon>
        <taxon>Sporomusaceae</taxon>
        <taxon>Sporomusa</taxon>
        <taxon>environmental samples</taxon>
    </lineage>
</organism>
<feature type="chain" id="PRO_5013301642" description="Lipoprotein" evidence="1">
    <location>
        <begin position="31"/>
        <end position="311"/>
    </location>
</feature>
<dbReference type="PROSITE" id="PS51257">
    <property type="entry name" value="PROKAR_LIPOPROTEIN"/>
    <property type="match status" value="1"/>
</dbReference>
<evidence type="ECO:0000256" key="1">
    <source>
        <dbReference type="SAM" id="SignalP"/>
    </source>
</evidence>
<protein>
    <recommendedName>
        <fullName evidence="3">Lipoprotein</fullName>
    </recommendedName>
</protein>
<gene>
    <name evidence="2" type="ORF">KL86SPO_50198</name>
</gene>
<evidence type="ECO:0008006" key="3">
    <source>
        <dbReference type="Google" id="ProtNLM"/>
    </source>
</evidence>
<feature type="signal peptide" evidence="1">
    <location>
        <begin position="1"/>
        <end position="30"/>
    </location>
</feature>
<dbReference type="AlphaFoldDB" id="A0A212LYA5"/>
<proteinExistence type="predicted"/>
<name>A0A212LYA5_9FIRM</name>
<accession>A0A212LYA5</accession>
<dbReference type="EMBL" id="FMJE01000005">
    <property type="protein sequence ID" value="SCM82427.1"/>
    <property type="molecule type" value="Genomic_DNA"/>
</dbReference>
<reference evidence="2" key="1">
    <citation type="submission" date="2016-08" db="EMBL/GenBank/DDBJ databases">
        <authorList>
            <person name="Seilhamer J.J."/>
        </authorList>
    </citation>
    <scope>NUCLEOTIDE SEQUENCE</scope>
    <source>
        <strain evidence="2">86</strain>
    </source>
</reference>
<evidence type="ECO:0000313" key="2">
    <source>
        <dbReference type="EMBL" id="SCM82427.1"/>
    </source>
</evidence>
<dbReference type="RefSeq" id="WP_288185103.1">
    <property type="nucleotide sequence ID" value="NZ_LT608335.1"/>
</dbReference>
<keyword evidence="1" id="KW-0732">Signal</keyword>
<sequence length="311" mass="34663">MKKFIHKITNISLILIFVLAVGGCANNGSAPSPEPAEQQASQAAAVKEKAVIDNFNALRQKAEVTVPEIIEYIDGNIAAVSQSGAATMIIGLEAVQKEKLPKLQDKFGDNEAVQKVLTKSYKNGLTSQAISSIENKEARDLLLETQSSGFKIETAEGMYFPVIDYAFYNKYRNVVAQDIVAYIDIMTVESDKTPVKDAALMISWSEIIRRAKTQEQFIKDYANSAKIEDMRQLLKRYLVFALYGANNTPLFSYDTKQMVPEARKTYSETVFDANNGSFSKVMNGFLAELKKNEYKLTAEIQEYRNKAAGEI</sequence>